<dbReference type="AlphaFoldDB" id="A0ABD6D0P5"/>
<keyword evidence="2" id="KW-0812">Transmembrane</keyword>
<keyword evidence="2" id="KW-0472">Membrane</keyword>
<feature type="region of interest" description="Disordered" evidence="1">
    <location>
        <begin position="1"/>
        <end position="49"/>
    </location>
</feature>
<reference evidence="4 5" key="1">
    <citation type="journal article" date="2019" name="Int. J. Syst. Evol. Microbiol.">
        <title>The Global Catalogue of Microorganisms (GCM) 10K type strain sequencing project: providing services to taxonomists for standard genome sequencing and annotation.</title>
        <authorList>
            <consortium name="The Broad Institute Genomics Platform"/>
            <consortium name="The Broad Institute Genome Sequencing Center for Infectious Disease"/>
            <person name="Wu L."/>
            <person name="Ma J."/>
        </authorList>
    </citation>
    <scope>NUCLEOTIDE SEQUENCE [LARGE SCALE GENOMIC DNA]</scope>
    <source>
        <strain evidence="4 5">CGMCC 1.10594</strain>
    </source>
</reference>
<comment type="caution">
    <text evidence="4">The sequence shown here is derived from an EMBL/GenBank/DDBJ whole genome shotgun (WGS) entry which is preliminary data.</text>
</comment>
<feature type="compositionally biased region" description="Pro residues" evidence="1">
    <location>
        <begin position="30"/>
        <end position="39"/>
    </location>
</feature>
<organism evidence="4 5">
    <name type="scientific">Haloplanus ruber</name>
    <dbReference type="NCBI Taxonomy" id="869892"/>
    <lineage>
        <taxon>Archaea</taxon>
        <taxon>Methanobacteriati</taxon>
        <taxon>Methanobacteriota</taxon>
        <taxon>Stenosarchaea group</taxon>
        <taxon>Halobacteria</taxon>
        <taxon>Halobacteriales</taxon>
        <taxon>Haloferacaceae</taxon>
        <taxon>Haloplanus</taxon>
    </lineage>
</organism>
<feature type="transmembrane region" description="Helical" evidence="2">
    <location>
        <begin position="86"/>
        <end position="104"/>
    </location>
</feature>
<dbReference type="EMBL" id="JBHUDL010000010">
    <property type="protein sequence ID" value="MFD1634922.1"/>
    <property type="molecule type" value="Genomic_DNA"/>
</dbReference>
<evidence type="ECO:0000313" key="4">
    <source>
        <dbReference type="EMBL" id="MFD1634922.1"/>
    </source>
</evidence>
<evidence type="ECO:0000256" key="2">
    <source>
        <dbReference type="SAM" id="Phobius"/>
    </source>
</evidence>
<protein>
    <recommendedName>
        <fullName evidence="3">DUF7322 domain-containing protein</fullName>
    </recommendedName>
</protein>
<evidence type="ECO:0000256" key="1">
    <source>
        <dbReference type="SAM" id="MobiDB-lite"/>
    </source>
</evidence>
<feature type="compositionally biased region" description="Acidic residues" evidence="1">
    <location>
        <begin position="1"/>
        <end position="16"/>
    </location>
</feature>
<dbReference type="Pfam" id="PF24008">
    <property type="entry name" value="DUF7322"/>
    <property type="match status" value="1"/>
</dbReference>
<feature type="transmembrane region" description="Helical" evidence="2">
    <location>
        <begin position="55"/>
        <end position="79"/>
    </location>
</feature>
<evidence type="ECO:0000259" key="3">
    <source>
        <dbReference type="Pfam" id="PF24008"/>
    </source>
</evidence>
<keyword evidence="5" id="KW-1185">Reference proteome</keyword>
<sequence>MPSDPWDDDDAWDDDAEKAPAEKRASNLGPDPPTAPAAPTPDIDPSDVDPEVQGLFWRSVLMANVAVFCLAFGPMLIGFRGQWRTGLGLVLVGAVAGLRVYHLYRTFQRRSDADSSDTGTDEHNP</sequence>
<dbReference type="RefSeq" id="WP_256405154.1">
    <property type="nucleotide sequence ID" value="NZ_CP187151.1"/>
</dbReference>
<accession>A0ABD6D0P5</accession>
<proteinExistence type="predicted"/>
<dbReference type="Proteomes" id="UP001597075">
    <property type="component" value="Unassembled WGS sequence"/>
</dbReference>
<gene>
    <name evidence="4" type="ORF">ACFSBJ_14415</name>
</gene>
<keyword evidence="2" id="KW-1133">Transmembrane helix</keyword>
<evidence type="ECO:0000313" key="5">
    <source>
        <dbReference type="Proteomes" id="UP001597075"/>
    </source>
</evidence>
<feature type="domain" description="DUF7322" evidence="3">
    <location>
        <begin position="46"/>
        <end position="106"/>
    </location>
</feature>
<dbReference type="InterPro" id="IPR055746">
    <property type="entry name" value="DUF7322"/>
</dbReference>
<name>A0ABD6D0P5_9EURY</name>